<dbReference type="PATRIC" id="fig|162209.4.peg.2005"/>
<evidence type="ECO:0000313" key="2">
    <source>
        <dbReference type="Proteomes" id="UP000061660"/>
    </source>
</evidence>
<evidence type="ECO:0000313" key="1">
    <source>
        <dbReference type="EMBL" id="ALS22267.1"/>
    </source>
</evidence>
<dbReference type="Proteomes" id="UP000061660">
    <property type="component" value="Chromosome"/>
</dbReference>
<dbReference type="EMBL" id="CP013652">
    <property type="protein sequence ID" value="ALS22267.1"/>
    <property type="molecule type" value="Genomic_DNA"/>
</dbReference>
<sequence>MKRERRTKRDIENMRHECTMYLLQYKLDPHKAFEAMVKDCLISGQSIPYYIKGIKDFIRVSEELKVKLSRTEKEEEKEQKENPIDKLKKITPEQYKAEIMPIFKQQTDKEIKISLVNLWQCIDGNCFKSITNQDIRYYQELNIV</sequence>
<organism evidence="1 2">
    <name type="scientific">Paenibacillus naphthalenovorans</name>
    <dbReference type="NCBI Taxonomy" id="162209"/>
    <lineage>
        <taxon>Bacteria</taxon>
        <taxon>Bacillati</taxon>
        <taxon>Bacillota</taxon>
        <taxon>Bacilli</taxon>
        <taxon>Bacillales</taxon>
        <taxon>Paenibacillaceae</taxon>
        <taxon>Paenibacillus</taxon>
    </lineage>
</organism>
<name>A0A0U2IM91_9BACL</name>
<keyword evidence="2" id="KW-1185">Reference proteome</keyword>
<dbReference type="RefSeq" id="WP_062408577.1">
    <property type="nucleotide sequence ID" value="NZ_CP013652.1"/>
</dbReference>
<reference evidence="1 2" key="2">
    <citation type="journal article" date="2016" name="Genome Announc.">
        <title>Complete Genome Sequences of Two Interactive Moderate Thermophiles, Paenibacillus napthalenovorans 32O-Y and Paenibacillus sp. 32O-W.</title>
        <authorList>
            <person name="Butler R.R.III."/>
            <person name="Wang J."/>
            <person name="Stark B.C."/>
            <person name="Pombert J.F."/>
        </authorList>
    </citation>
    <scope>NUCLEOTIDE SEQUENCE [LARGE SCALE GENOMIC DNA]</scope>
    <source>
        <strain evidence="1 2">32O-Y</strain>
    </source>
</reference>
<accession>A0A0U2IM91</accession>
<reference evidence="2" key="1">
    <citation type="submission" date="2015-12" db="EMBL/GenBank/DDBJ databases">
        <title>Complete genome sequences of two moderately thermophilic Paenibacillus species.</title>
        <authorList>
            <person name="Butler R.III."/>
            <person name="Wang J."/>
            <person name="Stark B.C."/>
            <person name="Pombert J.-F."/>
        </authorList>
    </citation>
    <scope>NUCLEOTIDE SEQUENCE [LARGE SCALE GENOMIC DNA]</scope>
    <source>
        <strain evidence="2">32O-Y</strain>
    </source>
</reference>
<dbReference type="OrthoDB" id="9983149at2"/>
<dbReference type="KEGG" id="pnp:IJ22_18930"/>
<dbReference type="AlphaFoldDB" id="A0A0U2IM91"/>
<dbReference type="STRING" id="162209.IJ22_18930"/>
<proteinExistence type="predicted"/>
<protein>
    <submittedName>
        <fullName evidence="1">Uncharacterized protein</fullName>
    </submittedName>
</protein>
<gene>
    <name evidence="1" type="ORF">IJ22_18930</name>
</gene>